<dbReference type="InterPro" id="IPR044822">
    <property type="entry name" value="Myb_DNA-bind_4"/>
</dbReference>
<dbReference type="Pfam" id="PF13837">
    <property type="entry name" value="Myb_DNA-bind_4"/>
    <property type="match status" value="1"/>
</dbReference>
<dbReference type="Gene3D" id="1.10.10.60">
    <property type="entry name" value="Homeodomain-like"/>
    <property type="match status" value="1"/>
</dbReference>
<protein>
    <submittedName>
        <fullName evidence="9">Trihelix transcription factor GT-3b-like protein</fullName>
    </submittedName>
</protein>
<dbReference type="OMA" id="RVPQWSH"/>
<evidence type="ECO:0000256" key="6">
    <source>
        <dbReference type="SAM" id="Coils"/>
    </source>
</evidence>
<dbReference type="EMBL" id="AWWV01007792">
    <property type="protein sequence ID" value="OMO94708.1"/>
    <property type="molecule type" value="Genomic_DNA"/>
</dbReference>
<keyword evidence="4" id="KW-0804">Transcription</keyword>
<keyword evidence="5" id="KW-0539">Nucleus</keyword>
<feature type="region of interest" description="Disordered" evidence="7">
    <location>
        <begin position="132"/>
        <end position="195"/>
    </location>
</feature>
<dbReference type="AlphaFoldDB" id="A0A1R3JIM2"/>
<dbReference type="Proteomes" id="UP000188268">
    <property type="component" value="Unassembled WGS sequence"/>
</dbReference>
<organism evidence="9 10">
    <name type="scientific">Corchorus capsularis</name>
    <name type="common">Jute</name>
    <dbReference type="NCBI Taxonomy" id="210143"/>
    <lineage>
        <taxon>Eukaryota</taxon>
        <taxon>Viridiplantae</taxon>
        <taxon>Streptophyta</taxon>
        <taxon>Embryophyta</taxon>
        <taxon>Tracheophyta</taxon>
        <taxon>Spermatophyta</taxon>
        <taxon>Magnoliopsida</taxon>
        <taxon>eudicotyledons</taxon>
        <taxon>Gunneridae</taxon>
        <taxon>Pentapetalae</taxon>
        <taxon>rosids</taxon>
        <taxon>malvids</taxon>
        <taxon>Malvales</taxon>
        <taxon>Malvaceae</taxon>
        <taxon>Grewioideae</taxon>
        <taxon>Apeibeae</taxon>
        <taxon>Corchorus</taxon>
    </lineage>
</organism>
<comment type="caution">
    <text evidence="9">The sequence shown here is derived from an EMBL/GenBank/DDBJ whole genome shotgun (WGS) entry which is preliminary data.</text>
</comment>
<feature type="coiled-coil region" evidence="6">
    <location>
        <begin position="235"/>
        <end position="262"/>
    </location>
</feature>
<feature type="domain" description="Myb-like" evidence="8">
    <location>
        <begin position="26"/>
        <end position="84"/>
    </location>
</feature>
<name>A0A1R3JIM2_COCAP</name>
<evidence type="ECO:0000313" key="10">
    <source>
        <dbReference type="Proteomes" id="UP000188268"/>
    </source>
</evidence>
<evidence type="ECO:0000259" key="8">
    <source>
        <dbReference type="PROSITE" id="PS50090"/>
    </source>
</evidence>
<feature type="compositionally biased region" description="Basic and acidic residues" evidence="7">
    <location>
        <begin position="139"/>
        <end position="148"/>
    </location>
</feature>
<proteinExistence type="predicted"/>
<sequence>MFGGGGEKEGVGGRISSGLGAGAGGGQWGPEETRELILIRGELERDFTAAKRNKTLWEIVNARMKNTGYIRTPDQCKCKWKNLLNRYKGKETSYPENGRQFPFFEELHAVFTERAKNLQRLLLESEAGSVQAKKKMKRISTDRDRSSDEFSEDEEDDDEDESEEERQNAKSISRKRKAETIGLDKSPRPNSATSITLTNAGLQEMLREFFQQQQRMEMQWREIMERRARERQLFEQEWRQSMEKLERERLMAERAWREREEQRRLREESRAERRDALLTTLLNKLINDNTL</sequence>
<dbReference type="Gramene" id="OMO94708">
    <property type="protein sequence ID" value="OMO94708"/>
    <property type="gene ID" value="CCACVL1_05879"/>
</dbReference>
<keyword evidence="6" id="KW-0175">Coiled coil</keyword>
<dbReference type="GO" id="GO:0005634">
    <property type="term" value="C:nucleus"/>
    <property type="evidence" value="ECO:0007669"/>
    <property type="project" value="UniProtKB-SubCell"/>
</dbReference>
<accession>A0A1R3JIM2</accession>
<dbReference type="FunFam" id="1.10.10.60:FF:000032">
    <property type="entry name" value="Zinc finger and SCAN domain-containing 20"/>
    <property type="match status" value="1"/>
</dbReference>
<reference evidence="9 10" key="1">
    <citation type="submission" date="2013-09" db="EMBL/GenBank/DDBJ databases">
        <title>Corchorus capsularis genome sequencing.</title>
        <authorList>
            <person name="Alam M."/>
            <person name="Haque M.S."/>
            <person name="Islam M.S."/>
            <person name="Emdad E.M."/>
            <person name="Islam M.M."/>
            <person name="Ahmed B."/>
            <person name="Halim A."/>
            <person name="Hossen Q.M.M."/>
            <person name="Hossain M.Z."/>
            <person name="Ahmed R."/>
            <person name="Khan M.M."/>
            <person name="Islam R."/>
            <person name="Rashid M.M."/>
            <person name="Khan S.A."/>
            <person name="Rahman M.S."/>
            <person name="Alam M."/>
        </authorList>
    </citation>
    <scope>NUCLEOTIDE SEQUENCE [LARGE SCALE GENOMIC DNA]</scope>
    <source>
        <strain evidence="10">cv. CVL-1</strain>
        <tissue evidence="9">Whole seedling</tissue>
    </source>
</reference>
<dbReference type="GO" id="GO:0006355">
    <property type="term" value="P:regulation of DNA-templated transcription"/>
    <property type="evidence" value="ECO:0007669"/>
    <property type="project" value="UniProtKB-ARBA"/>
</dbReference>
<gene>
    <name evidence="9" type="ORF">CCACVL1_05879</name>
</gene>
<keyword evidence="2" id="KW-0805">Transcription regulation</keyword>
<keyword evidence="3" id="KW-0238">DNA-binding</keyword>
<dbReference type="CDD" id="cd12203">
    <property type="entry name" value="GT1"/>
    <property type="match status" value="1"/>
</dbReference>
<dbReference type="PROSITE" id="PS50090">
    <property type="entry name" value="MYB_LIKE"/>
    <property type="match status" value="1"/>
</dbReference>
<dbReference type="PANTHER" id="PTHR21654:SF84">
    <property type="entry name" value="SI:DKEY-66I24.7"/>
    <property type="match status" value="1"/>
</dbReference>
<evidence type="ECO:0000256" key="4">
    <source>
        <dbReference type="ARBA" id="ARBA00023163"/>
    </source>
</evidence>
<dbReference type="OrthoDB" id="691673at2759"/>
<feature type="compositionally biased region" description="Gly residues" evidence="7">
    <location>
        <begin position="12"/>
        <end position="28"/>
    </location>
</feature>
<feature type="region of interest" description="Disordered" evidence="7">
    <location>
        <begin position="1"/>
        <end position="28"/>
    </location>
</feature>
<evidence type="ECO:0000256" key="7">
    <source>
        <dbReference type="SAM" id="MobiDB-lite"/>
    </source>
</evidence>
<evidence type="ECO:0000256" key="2">
    <source>
        <dbReference type="ARBA" id="ARBA00023015"/>
    </source>
</evidence>
<dbReference type="PANTHER" id="PTHR21654">
    <property type="entry name" value="FI21293P1"/>
    <property type="match status" value="1"/>
</dbReference>
<evidence type="ECO:0000256" key="1">
    <source>
        <dbReference type="ARBA" id="ARBA00004123"/>
    </source>
</evidence>
<evidence type="ECO:0000256" key="5">
    <source>
        <dbReference type="ARBA" id="ARBA00023242"/>
    </source>
</evidence>
<dbReference type="GO" id="GO:0003677">
    <property type="term" value="F:DNA binding"/>
    <property type="evidence" value="ECO:0007669"/>
    <property type="project" value="UniProtKB-KW"/>
</dbReference>
<evidence type="ECO:0000313" key="9">
    <source>
        <dbReference type="EMBL" id="OMO94708.1"/>
    </source>
</evidence>
<keyword evidence="10" id="KW-1185">Reference proteome</keyword>
<feature type="compositionally biased region" description="Basic and acidic residues" evidence="7">
    <location>
        <begin position="1"/>
        <end position="11"/>
    </location>
</feature>
<evidence type="ECO:0000256" key="3">
    <source>
        <dbReference type="ARBA" id="ARBA00023125"/>
    </source>
</evidence>
<feature type="compositionally biased region" description="Acidic residues" evidence="7">
    <location>
        <begin position="149"/>
        <end position="164"/>
    </location>
</feature>
<comment type="subcellular location">
    <subcellularLocation>
        <location evidence="1">Nucleus</location>
    </subcellularLocation>
</comment>
<dbReference type="InterPro" id="IPR001005">
    <property type="entry name" value="SANT/Myb"/>
</dbReference>